<dbReference type="InterPro" id="IPR016181">
    <property type="entry name" value="Acyl_CoA_acyltransferase"/>
</dbReference>
<dbReference type="OrthoDB" id="10264707at2759"/>
<dbReference type="GO" id="GO:0005634">
    <property type="term" value="C:nucleus"/>
    <property type="evidence" value="ECO:0007669"/>
    <property type="project" value="TreeGrafter"/>
</dbReference>
<feature type="domain" description="N-acetyltransferase" evidence="2">
    <location>
        <begin position="86"/>
        <end position="263"/>
    </location>
</feature>
<dbReference type="PROSITE" id="PS51186">
    <property type="entry name" value="GNAT"/>
    <property type="match status" value="1"/>
</dbReference>
<evidence type="ECO:0000256" key="1">
    <source>
        <dbReference type="SAM" id="MobiDB-lite"/>
    </source>
</evidence>
<sequence>MASPYGTMAKPKSKASLGTVLPRYARLSSSLLAAKKERVGDDASVSSNDSLHSPAPARPDYTDSLGNEATLFRITHRPYPDSECAFTLNSGQQPALLQAMSKIFNDEVEAGDTYPHEFTVDQEGFVSYFMGGDGFVLLRGRYAYASDVVPLAKAEDWDERLLGFFYVKPNFPICNGGFMVNPTHRGKGVGGIMARAYLRVAPVLGYKASMFNLVFVSNQASIRLWQRLGFREIGRIPQAGRLRGQGPTKSKDDEGYVDAVMFYFDFESYSLPADIDDF</sequence>
<dbReference type="GO" id="GO:0016747">
    <property type="term" value="F:acyltransferase activity, transferring groups other than amino-acyl groups"/>
    <property type="evidence" value="ECO:0007669"/>
    <property type="project" value="InterPro"/>
</dbReference>
<dbReference type="InterPro" id="IPR052742">
    <property type="entry name" value="Mito_N-acetyltransferase"/>
</dbReference>
<protein>
    <recommendedName>
        <fullName evidence="2">N-acetyltransferase domain-containing protein</fullName>
    </recommendedName>
</protein>
<evidence type="ECO:0000259" key="2">
    <source>
        <dbReference type="PROSITE" id="PS51186"/>
    </source>
</evidence>
<proteinExistence type="predicted"/>
<gene>
    <name evidence="3" type="ORF">DFQ27_005346</name>
</gene>
<reference evidence="3" key="1">
    <citation type="journal article" date="2020" name="Fungal Divers.">
        <title>Resolving the Mortierellaceae phylogeny through synthesis of multi-gene phylogenetics and phylogenomics.</title>
        <authorList>
            <person name="Vandepol N."/>
            <person name="Liber J."/>
            <person name="Desiro A."/>
            <person name="Na H."/>
            <person name="Kennedy M."/>
            <person name="Barry K."/>
            <person name="Grigoriev I.V."/>
            <person name="Miller A.N."/>
            <person name="O'Donnell K."/>
            <person name="Stajich J.E."/>
            <person name="Bonito G."/>
        </authorList>
    </citation>
    <scope>NUCLEOTIDE SEQUENCE</scope>
    <source>
        <strain evidence="3">BC1065</strain>
    </source>
</reference>
<feature type="region of interest" description="Disordered" evidence="1">
    <location>
        <begin position="38"/>
        <end position="63"/>
    </location>
</feature>
<dbReference type="Gene3D" id="3.40.630.30">
    <property type="match status" value="1"/>
</dbReference>
<evidence type="ECO:0000313" key="3">
    <source>
        <dbReference type="EMBL" id="KAG0268907.1"/>
    </source>
</evidence>
<dbReference type="InterPro" id="IPR000182">
    <property type="entry name" value="GNAT_dom"/>
</dbReference>
<accession>A0A9P6QJQ5</accession>
<dbReference type="Pfam" id="PF00583">
    <property type="entry name" value="Acetyltransf_1"/>
    <property type="match status" value="1"/>
</dbReference>
<dbReference type="PANTHER" id="PTHR43138:SF1">
    <property type="entry name" value="N-ACETYLTRANSFERASE ACA1"/>
    <property type="match status" value="1"/>
</dbReference>
<dbReference type="SUPFAM" id="SSF55729">
    <property type="entry name" value="Acyl-CoA N-acyltransferases (Nat)"/>
    <property type="match status" value="1"/>
</dbReference>
<organism evidence="3 4">
    <name type="scientific">Actinomortierella ambigua</name>
    <dbReference type="NCBI Taxonomy" id="1343610"/>
    <lineage>
        <taxon>Eukaryota</taxon>
        <taxon>Fungi</taxon>
        <taxon>Fungi incertae sedis</taxon>
        <taxon>Mucoromycota</taxon>
        <taxon>Mortierellomycotina</taxon>
        <taxon>Mortierellomycetes</taxon>
        <taxon>Mortierellales</taxon>
        <taxon>Mortierellaceae</taxon>
        <taxon>Actinomortierella</taxon>
    </lineage>
</organism>
<dbReference type="AlphaFoldDB" id="A0A9P6QJQ5"/>
<dbReference type="Proteomes" id="UP000807716">
    <property type="component" value="Unassembled WGS sequence"/>
</dbReference>
<dbReference type="CDD" id="cd04301">
    <property type="entry name" value="NAT_SF"/>
    <property type="match status" value="1"/>
</dbReference>
<name>A0A9P6QJQ5_9FUNG</name>
<comment type="caution">
    <text evidence="3">The sequence shown here is derived from an EMBL/GenBank/DDBJ whole genome shotgun (WGS) entry which is preliminary data.</text>
</comment>
<evidence type="ECO:0000313" key="4">
    <source>
        <dbReference type="Proteomes" id="UP000807716"/>
    </source>
</evidence>
<keyword evidence="4" id="KW-1185">Reference proteome</keyword>
<dbReference type="PANTHER" id="PTHR43138">
    <property type="entry name" value="ACETYLTRANSFERASE, GNAT FAMILY"/>
    <property type="match status" value="1"/>
</dbReference>
<dbReference type="EMBL" id="JAAAJB010000038">
    <property type="protein sequence ID" value="KAG0268907.1"/>
    <property type="molecule type" value="Genomic_DNA"/>
</dbReference>